<keyword evidence="1" id="KW-0547">Nucleotide-binding</keyword>
<gene>
    <name evidence="3" type="ORF">RBATCC27255_00562</name>
</gene>
<organism evidence="3 4">
    <name type="scientific">Ruminococcus bromii</name>
    <dbReference type="NCBI Taxonomy" id="40518"/>
    <lineage>
        <taxon>Bacteria</taxon>
        <taxon>Bacillati</taxon>
        <taxon>Bacillota</taxon>
        <taxon>Clostridia</taxon>
        <taxon>Eubacteriales</taxon>
        <taxon>Oscillospiraceae</taxon>
        <taxon>Ruminococcus</taxon>
    </lineage>
</organism>
<dbReference type="InterPro" id="IPR003806">
    <property type="entry name" value="ATP-grasp_PylC-type"/>
</dbReference>
<feature type="domain" description="ATP-grasp" evidence="2">
    <location>
        <begin position="112"/>
        <end position="306"/>
    </location>
</feature>
<evidence type="ECO:0000259" key="2">
    <source>
        <dbReference type="PROSITE" id="PS50975"/>
    </source>
</evidence>
<dbReference type="PROSITE" id="PS50975">
    <property type="entry name" value="ATP_GRASP"/>
    <property type="match status" value="1"/>
</dbReference>
<dbReference type="GO" id="GO:0005524">
    <property type="term" value="F:ATP binding"/>
    <property type="evidence" value="ECO:0007669"/>
    <property type="project" value="UniProtKB-UniRule"/>
</dbReference>
<proteinExistence type="predicted"/>
<evidence type="ECO:0000256" key="1">
    <source>
        <dbReference type="PROSITE-ProRule" id="PRU00409"/>
    </source>
</evidence>
<evidence type="ECO:0000313" key="3">
    <source>
        <dbReference type="EMBL" id="PKD32197.1"/>
    </source>
</evidence>
<dbReference type="GO" id="GO:0046872">
    <property type="term" value="F:metal ion binding"/>
    <property type="evidence" value="ECO:0007669"/>
    <property type="project" value="InterPro"/>
</dbReference>
<accession>A0A2N0UYX5</accession>
<dbReference type="InterPro" id="IPR011761">
    <property type="entry name" value="ATP-grasp"/>
</dbReference>
<dbReference type="Gene3D" id="3.20.20.70">
    <property type="entry name" value="Aldolase class I"/>
    <property type="match status" value="1"/>
</dbReference>
<dbReference type="AlphaFoldDB" id="A0A2N0UYX5"/>
<dbReference type="Gene3D" id="3.30.470.20">
    <property type="entry name" value="ATP-grasp fold, B domain"/>
    <property type="match status" value="1"/>
</dbReference>
<keyword evidence="1" id="KW-0067">ATP-binding</keyword>
<evidence type="ECO:0000313" key="4">
    <source>
        <dbReference type="Proteomes" id="UP000233425"/>
    </source>
</evidence>
<comment type="caution">
    <text evidence="3">The sequence shown here is derived from an EMBL/GenBank/DDBJ whole genome shotgun (WGS) entry which is preliminary data.</text>
</comment>
<dbReference type="RefSeq" id="WP_101028647.1">
    <property type="nucleotide sequence ID" value="NZ_CABMMZ010000029.1"/>
</dbReference>
<dbReference type="InterPro" id="IPR058240">
    <property type="entry name" value="rSAM_sf"/>
</dbReference>
<dbReference type="NCBIfam" id="NF045502">
    <property type="entry name" value="variant_rSAM"/>
    <property type="match status" value="1"/>
</dbReference>
<sequence>MSNYIWIGPRESDIEDCKELFIGSITIFGSNEKNNISYCKSRNIRIDHNIPNIVENDFWISNIKKFKEKYSDIKLVYYNSEFSKCLSPELSHYVINKNNSYLLDLLSDKSSTRIALSSFVDVVPFQNVVVGSDLNLISCFPNYNKLIFQEIRSSGGNGTHIVDITNRDEIIPYMRKNLLISPYIENSVPINIHLLIGQNDVLVFPGSIQITQKINNKILYLGADYIAYSKISKKIREQIRKNSKLIGAYLQKLGYIGVLGIDYLITSKEVLFVEINARYQASTPILNKALKQAGLNSIQYMNTLAFAGQNLPEQKIIDNIQVPYSFISYIEGTWKKPFSMLNNIISSCGEIEKVCYDGFSEDNIITANSYLFKIIFNTNCVSISPETTLNIYENLIDIENDFYNLILDKSPLEIKISLLNQGVNITDSAKEHLNEIGEIRDAVFSAVDITIFNDLHINCPKKLKFSFFSPWIIDLSGNNELWLYYYKIPLCSVEIDIEDKFCNNTTDSSIKFSRICFWATDRLRIHHNLTCSLKKQGAGCKFCEIVPCNENLSLNDIFMVIDHYIDNANTFNHFLIGGGSEPRDMECKRILEIVKHIRTKSDKKIYVMSLPPKDHVILKDYFNAGVTQIGFNIEIFDQKNALNIMPGKGKITRTEYFEALKKATTYWGKTGNVRSLIIVGLESTSSLISGIEKLCQLGVMPILSIFRPIPGTDMENVVPPSNDFLKEVYTECENICTRYNLHLGPDCTFCQNNTLSLPFWIQ</sequence>
<dbReference type="InterPro" id="IPR013785">
    <property type="entry name" value="Aldolase_TIM"/>
</dbReference>
<dbReference type="EMBL" id="NNSR01000029">
    <property type="protein sequence ID" value="PKD32197.1"/>
    <property type="molecule type" value="Genomic_DNA"/>
</dbReference>
<dbReference type="SUPFAM" id="SSF56059">
    <property type="entry name" value="Glutathione synthetase ATP-binding domain-like"/>
    <property type="match status" value="1"/>
</dbReference>
<dbReference type="Pfam" id="PF02655">
    <property type="entry name" value="ATP-grasp_3"/>
    <property type="match status" value="1"/>
</dbReference>
<dbReference type="SUPFAM" id="SSF102114">
    <property type="entry name" value="Radical SAM enzymes"/>
    <property type="match status" value="1"/>
</dbReference>
<keyword evidence="4" id="KW-1185">Reference proteome</keyword>
<reference evidence="3" key="1">
    <citation type="journal article" date="2018" name="Environ. Microbiol.">
        <title>Sporulation capability and amylosome conservation among diverse human colonic and rumen isolates of the keystone starch-degrader Ruminococcus bromii.</title>
        <authorList>
            <person name="Mukhopadhya I."/>
            <person name="Morais S."/>
            <person name="Laverde-Gomez J."/>
            <person name="Sheridan P.O."/>
            <person name="Walker A.W."/>
            <person name="Kelly W."/>
            <person name="Klieve A.V."/>
            <person name="Ouwerkerk D."/>
            <person name="Duncan S.H."/>
            <person name="Louis P."/>
            <person name="Koropatkin N."/>
            <person name="Cockburn D."/>
            <person name="Kibler R."/>
            <person name="Cooper P.J."/>
            <person name="Sandoval C."/>
            <person name="Crost E."/>
            <person name="Juge N."/>
            <person name="Bayer E.A."/>
            <person name="Flint H.J."/>
        </authorList>
    </citation>
    <scope>NUCLEOTIDE SEQUENCE [LARGE SCALE GENOMIC DNA]</scope>
    <source>
        <strain evidence="3">ATCC 27255</strain>
    </source>
</reference>
<dbReference type="Proteomes" id="UP000233425">
    <property type="component" value="Unassembled WGS sequence"/>
</dbReference>
<name>A0A2N0UYX5_9FIRM</name>
<protein>
    <submittedName>
        <fullName evidence="3">Radical SAM protein, family</fullName>
    </submittedName>
</protein>